<feature type="compositionally biased region" description="Basic and acidic residues" evidence="1">
    <location>
        <begin position="8"/>
        <end position="44"/>
    </location>
</feature>
<evidence type="ECO:0000256" key="1">
    <source>
        <dbReference type="SAM" id="MobiDB-lite"/>
    </source>
</evidence>
<dbReference type="AlphaFoldDB" id="A0A0N4TP71"/>
<feature type="region of interest" description="Disordered" evidence="1">
    <location>
        <begin position="97"/>
        <end position="145"/>
    </location>
</feature>
<dbReference type="WBParaSite" id="BPAG_0001032801-mRNA-1">
    <property type="protein sequence ID" value="BPAG_0001032801-mRNA-1"/>
    <property type="gene ID" value="BPAG_0001032801"/>
</dbReference>
<proteinExistence type="predicted"/>
<feature type="region of interest" description="Disordered" evidence="1">
    <location>
        <begin position="1"/>
        <end position="44"/>
    </location>
</feature>
<evidence type="ECO:0000313" key="4">
    <source>
        <dbReference type="WBParaSite" id="BPAG_0001032801-mRNA-1"/>
    </source>
</evidence>
<accession>A0A0N4TP71</accession>
<reference evidence="4" key="1">
    <citation type="submission" date="2017-02" db="UniProtKB">
        <authorList>
            <consortium name="WormBaseParasite"/>
        </authorList>
    </citation>
    <scope>IDENTIFICATION</scope>
</reference>
<keyword evidence="3" id="KW-1185">Reference proteome</keyword>
<organism evidence="4">
    <name type="scientific">Brugia pahangi</name>
    <name type="common">Filarial nematode worm</name>
    <dbReference type="NCBI Taxonomy" id="6280"/>
    <lineage>
        <taxon>Eukaryota</taxon>
        <taxon>Metazoa</taxon>
        <taxon>Ecdysozoa</taxon>
        <taxon>Nematoda</taxon>
        <taxon>Chromadorea</taxon>
        <taxon>Rhabditida</taxon>
        <taxon>Spirurina</taxon>
        <taxon>Spiruromorpha</taxon>
        <taxon>Filarioidea</taxon>
        <taxon>Onchocercidae</taxon>
        <taxon>Brugia</taxon>
    </lineage>
</organism>
<dbReference type="EMBL" id="UZAD01013182">
    <property type="protein sequence ID" value="VDN91476.1"/>
    <property type="molecule type" value="Genomic_DNA"/>
</dbReference>
<sequence length="145" mass="16291">MSGPVDATTDRPLCRSVRPKNDRRSIGCSQRRTEGQRERERESEARYWRERKKFGFDVKKLLLLLLTKGQIGGYQEGLIHLWLGPSPLNNLTFAGIRNVQTDDDDDDDDGDDGNGDDDDDDDGDDDDDDDDDGDDGNGDDDDVLL</sequence>
<gene>
    <name evidence="2" type="ORF">BPAG_LOCUS10290</name>
</gene>
<evidence type="ECO:0000313" key="2">
    <source>
        <dbReference type="EMBL" id="VDN91476.1"/>
    </source>
</evidence>
<reference evidence="2 3" key="2">
    <citation type="submission" date="2018-11" db="EMBL/GenBank/DDBJ databases">
        <authorList>
            <consortium name="Pathogen Informatics"/>
        </authorList>
    </citation>
    <scope>NUCLEOTIDE SEQUENCE [LARGE SCALE GENOMIC DNA]</scope>
</reference>
<protein>
    <submittedName>
        <fullName evidence="2 4">Uncharacterized protein</fullName>
    </submittedName>
</protein>
<evidence type="ECO:0000313" key="3">
    <source>
        <dbReference type="Proteomes" id="UP000278627"/>
    </source>
</evidence>
<dbReference type="Proteomes" id="UP000278627">
    <property type="component" value="Unassembled WGS sequence"/>
</dbReference>
<name>A0A0N4TP71_BRUPA</name>
<feature type="compositionally biased region" description="Acidic residues" evidence="1">
    <location>
        <begin position="101"/>
        <end position="145"/>
    </location>
</feature>